<dbReference type="HAMAP" id="MF_00208">
    <property type="entry name" value="MurE"/>
    <property type="match status" value="1"/>
</dbReference>
<feature type="domain" description="Mur ligase C-terminal" evidence="3">
    <location>
        <begin position="334"/>
        <end position="462"/>
    </location>
</feature>
<dbReference type="SUPFAM" id="SSF63418">
    <property type="entry name" value="MurE/MurF N-terminal domain"/>
    <property type="match status" value="1"/>
</dbReference>
<evidence type="ECO:0000259" key="3">
    <source>
        <dbReference type="Pfam" id="PF02875"/>
    </source>
</evidence>
<dbReference type="NCBIfam" id="NF001126">
    <property type="entry name" value="PRK00139.1-4"/>
    <property type="match status" value="1"/>
</dbReference>
<dbReference type="Pfam" id="PF01225">
    <property type="entry name" value="Mur_ligase"/>
    <property type="match status" value="1"/>
</dbReference>
<dbReference type="InterPro" id="IPR036615">
    <property type="entry name" value="Mur_ligase_C_dom_sf"/>
</dbReference>
<organism evidence="5">
    <name type="scientific">marine metagenome</name>
    <dbReference type="NCBI Taxonomy" id="408172"/>
    <lineage>
        <taxon>unclassified sequences</taxon>
        <taxon>metagenomes</taxon>
        <taxon>ecological metagenomes</taxon>
    </lineage>
</organism>
<evidence type="ECO:0000259" key="2">
    <source>
        <dbReference type="Pfam" id="PF01225"/>
    </source>
</evidence>
<dbReference type="Pfam" id="PF02875">
    <property type="entry name" value="Mur_ligase_C"/>
    <property type="match status" value="1"/>
</dbReference>
<dbReference type="PANTHER" id="PTHR23135:SF4">
    <property type="entry name" value="UDP-N-ACETYLMURAMOYL-L-ALANYL-D-GLUTAMATE--2,6-DIAMINOPIMELATE LIGASE MURE HOMOLOG, CHLOROPLASTIC"/>
    <property type="match status" value="1"/>
</dbReference>
<feature type="domain" description="Mur ligase N-terminal catalytic" evidence="2">
    <location>
        <begin position="18"/>
        <end position="94"/>
    </location>
</feature>
<comment type="similarity">
    <text evidence="1">Belongs to the MurCDEF family. MurE subfamily.</text>
</comment>
<dbReference type="GO" id="GO:0008360">
    <property type="term" value="P:regulation of cell shape"/>
    <property type="evidence" value="ECO:0007669"/>
    <property type="project" value="InterPro"/>
</dbReference>
<sequence>MNLQELLKGIAKAPALDITGLSDDSRQIEKGNIFIACQGKTYHGLDFVNEALQSGAKAVLWDCTTGDQSLALGKVPFIAINNLADQLGVITNRWHKNPSEKINVIGITGTNGKTTIAFLIAQCLNYLGLQCAYIGTLGSGVTTIRDDLSLTTPRCLELQKKISNFCIANTSYLALEVSSHALSQRRIDGIKFDTVIFSNLTRDHIDYHGNMVSYGASKERLFFEYSSKNQIINIDDSFGEKLARKWGKDAIVISIETNRAIDDRRFVFVRSIKKESFGSRIRINSSWGDAELYIPLIGDFNISNAVQVLAFLFITNIEFKMACDAIENMTAPPGRIQYIKESSADTVPDIFIDYAHTPAALESALKALRPHTIKNLWCVFGCGGDRDQGKRKIMGQVADKLADRIVVTNDNPRCESPMNIIQDILKGVKSNNAINIENRRDAIAHSITEAHHDDLILISGKGHENYQLIGNNRIVFSDYKCAVTNLGNRLQGVNI</sequence>
<dbReference type="PANTHER" id="PTHR23135">
    <property type="entry name" value="MUR LIGASE FAMILY MEMBER"/>
    <property type="match status" value="1"/>
</dbReference>
<dbReference type="InterPro" id="IPR004101">
    <property type="entry name" value="Mur_ligase_C"/>
</dbReference>
<dbReference type="Gene3D" id="3.90.190.20">
    <property type="entry name" value="Mur ligase, C-terminal domain"/>
    <property type="match status" value="1"/>
</dbReference>
<reference evidence="5" key="1">
    <citation type="submission" date="2018-05" db="EMBL/GenBank/DDBJ databases">
        <authorList>
            <person name="Lanie J.A."/>
            <person name="Ng W.-L."/>
            <person name="Kazmierczak K.M."/>
            <person name="Andrzejewski T.M."/>
            <person name="Davidsen T.M."/>
            <person name="Wayne K.J."/>
            <person name="Tettelin H."/>
            <person name="Glass J.I."/>
            <person name="Rusch D."/>
            <person name="Podicherti R."/>
            <person name="Tsui H.-C.T."/>
            <person name="Winkler M.E."/>
        </authorList>
    </citation>
    <scope>NUCLEOTIDE SEQUENCE</scope>
</reference>
<dbReference type="InterPro" id="IPR036565">
    <property type="entry name" value="Mur-like_cat_sf"/>
</dbReference>
<dbReference type="Pfam" id="PF08245">
    <property type="entry name" value="Mur_ligase_M"/>
    <property type="match status" value="1"/>
</dbReference>
<dbReference type="GO" id="GO:0005524">
    <property type="term" value="F:ATP binding"/>
    <property type="evidence" value="ECO:0007669"/>
    <property type="project" value="InterPro"/>
</dbReference>
<dbReference type="SUPFAM" id="SSF53623">
    <property type="entry name" value="MurD-like peptide ligases, catalytic domain"/>
    <property type="match status" value="1"/>
</dbReference>
<dbReference type="EMBL" id="UINC01000980">
    <property type="protein sequence ID" value="SUZ66275.1"/>
    <property type="molecule type" value="Genomic_DNA"/>
</dbReference>
<dbReference type="InterPro" id="IPR005761">
    <property type="entry name" value="UDP-N-AcMur-Glu-dNH2Pim_ligase"/>
</dbReference>
<dbReference type="Gene3D" id="3.40.1390.10">
    <property type="entry name" value="MurE/MurF, N-terminal domain"/>
    <property type="match status" value="1"/>
</dbReference>
<evidence type="ECO:0000313" key="5">
    <source>
        <dbReference type="EMBL" id="SUZ66275.1"/>
    </source>
</evidence>
<dbReference type="InterPro" id="IPR035911">
    <property type="entry name" value="MurE/MurF_N"/>
</dbReference>
<accession>A0A381PGZ2</accession>
<dbReference type="GO" id="GO:0051301">
    <property type="term" value="P:cell division"/>
    <property type="evidence" value="ECO:0007669"/>
    <property type="project" value="InterPro"/>
</dbReference>
<dbReference type="NCBIfam" id="TIGR01085">
    <property type="entry name" value="murE"/>
    <property type="match status" value="1"/>
</dbReference>
<dbReference type="InterPro" id="IPR013221">
    <property type="entry name" value="Mur_ligase_cen"/>
</dbReference>
<dbReference type="InterPro" id="IPR000713">
    <property type="entry name" value="Mur_ligase_N"/>
</dbReference>
<evidence type="ECO:0000259" key="4">
    <source>
        <dbReference type="Pfam" id="PF08245"/>
    </source>
</evidence>
<evidence type="ECO:0008006" key="6">
    <source>
        <dbReference type="Google" id="ProtNLM"/>
    </source>
</evidence>
<name>A0A381PGZ2_9ZZZZ</name>
<dbReference type="Gene3D" id="3.40.1190.10">
    <property type="entry name" value="Mur-like, catalytic domain"/>
    <property type="match status" value="1"/>
</dbReference>
<evidence type="ECO:0000256" key="1">
    <source>
        <dbReference type="ARBA" id="ARBA00005898"/>
    </source>
</evidence>
<dbReference type="SUPFAM" id="SSF53244">
    <property type="entry name" value="MurD-like peptide ligases, peptide-binding domain"/>
    <property type="match status" value="1"/>
</dbReference>
<feature type="domain" description="Mur ligase central" evidence="4">
    <location>
        <begin position="107"/>
        <end position="310"/>
    </location>
</feature>
<gene>
    <name evidence="5" type="ORF">METZ01_LOCUS19129</name>
</gene>
<dbReference type="GO" id="GO:0005737">
    <property type="term" value="C:cytoplasm"/>
    <property type="evidence" value="ECO:0007669"/>
    <property type="project" value="InterPro"/>
</dbReference>
<dbReference type="AlphaFoldDB" id="A0A381PGZ2"/>
<dbReference type="GO" id="GO:0016881">
    <property type="term" value="F:acid-amino acid ligase activity"/>
    <property type="evidence" value="ECO:0007669"/>
    <property type="project" value="InterPro"/>
</dbReference>
<proteinExistence type="inferred from homology"/>
<protein>
    <recommendedName>
        <fullName evidence="6">Mur ligase central domain-containing protein</fullName>
    </recommendedName>
</protein>